<name>A0A1L7XRF5_9HELO</name>
<feature type="domain" description="FAD dependent oxidoreductase" evidence="2">
    <location>
        <begin position="49"/>
        <end position="456"/>
    </location>
</feature>
<feature type="compositionally biased region" description="Polar residues" evidence="1">
    <location>
        <begin position="21"/>
        <end position="41"/>
    </location>
</feature>
<dbReference type="Proteomes" id="UP000184330">
    <property type="component" value="Unassembled WGS sequence"/>
</dbReference>
<dbReference type="AlphaFoldDB" id="A0A1L7XRF5"/>
<dbReference type="InterPro" id="IPR006076">
    <property type="entry name" value="FAD-dep_OxRdtase"/>
</dbReference>
<dbReference type="SUPFAM" id="SSF51905">
    <property type="entry name" value="FAD/NAD(P)-binding domain"/>
    <property type="match status" value="1"/>
</dbReference>
<dbReference type="PANTHER" id="PTHR13847">
    <property type="entry name" value="SARCOSINE DEHYDROGENASE-RELATED"/>
    <property type="match status" value="1"/>
</dbReference>
<evidence type="ECO:0000256" key="1">
    <source>
        <dbReference type="SAM" id="MobiDB-lite"/>
    </source>
</evidence>
<organism evidence="3 4">
    <name type="scientific">Phialocephala subalpina</name>
    <dbReference type="NCBI Taxonomy" id="576137"/>
    <lineage>
        <taxon>Eukaryota</taxon>
        <taxon>Fungi</taxon>
        <taxon>Dikarya</taxon>
        <taxon>Ascomycota</taxon>
        <taxon>Pezizomycotina</taxon>
        <taxon>Leotiomycetes</taxon>
        <taxon>Helotiales</taxon>
        <taxon>Mollisiaceae</taxon>
        <taxon>Phialocephala</taxon>
        <taxon>Phialocephala fortinii species complex</taxon>
    </lineage>
</organism>
<evidence type="ECO:0000313" key="3">
    <source>
        <dbReference type="EMBL" id="CZR67624.1"/>
    </source>
</evidence>
<dbReference type="InterPro" id="IPR036188">
    <property type="entry name" value="FAD/NAD-bd_sf"/>
</dbReference>
<evidence type="ECO:0000259" key="2">
    <source>
        <dbReference type="Pfam" id="PF01266"/>
    </source>
</evidence>
<gene>
    <name evidence="3" type="ORF">PAC_17523</name>
</gene>
<dbReference type="Pfam" id="PF01266">
    <property type="entry name" value="DAO"/>
    <property type="match status" value="1"/>
</dbReference>
<dbReference type="GO" id="GO:0005737">
    <property type="term" value="C:cytoplasm"/>
    <property type="evidence" value="ECO:0007669"/>
    <property type="project" value="TreeGrafter"/>
</dbReference>
<accession>A0A1L7XRF5</accession>
<dbReference type="Gene3D" id="3.30.9.10">
    <property type="entry name" value="D-Amino Acid Oxidase, subunit A, domain 2"/>
    <property type="match status" value="1"/>
</dbReference>
<feature type="compositionally biased region" description="Polar residues" evidence="1">
    <location>
        <begin position="1"/>
        <end position="13"/>
    </location>
</feature>
<sequence length="499" mass="54620">MDNTIPMASSTSEPHPRLPTKPSTTPYWRTQPSPLDSFRSSDTAPEIVDVAIIGSGLSGACVAYHLLSDPASSITNPTIAIFESRQACSGATGRNGGHTKLAPRFIASHGSKYGPAAALEFALFLKELIGEMKECAESVVVDVEGKTLMEECEMLVTRSWDVFLDEEHAGEVEREWIEAASAMREVAKREGRDCELEWLGEVQFVKGENVEKITSIRGAKAAFSCPALSLWPYKFVLGLLQHVLNLGAKLYTLTPVTSMERVPGDTAGAKGLTALRTPRGTTLARKVIFSTNAYASNLLPQYSNTIIPGRGTACRIVRQPSTSEYTQLVNTYNIHGSASSREYLVPRPDGSIILGGGQALYREDKQRWYDMIDDGTLIEGVKEKWFEGYMGRTFRGWELSGEDERVDCVWTGIMGYTEDSFPHVGLVPGETDHFIMAGFNGSGMAMIFLVARGIARMVRGGISFEETGLPAVFKSVQERIKAVGDNAEVPTRLKAELVR</sequence>
<dbReference type="OrthoDB" id="429143at2759"/>
<dbReference type="Gene3D" id="3.50.50.60">
    <property type="entry name" value="FAD/NAD(P)-binding domain"/>
    <property type="match status" value="1"/>
</dbReference>
<protein>
    <submittedName>
        <fullName evidence="3">Related to oxidoreductase</fullName>
    </submittedName>
</protein>
<dbReference type="STRING" id="576137.A0A1L7XRF5"/>
<keyword evidence="4" id="KW-1185">Reference proteome</keyword>
<proteinExistence type="predicted"/>
<evidence type="ECO:0000313" key="4">
    <source>
        <dbReference type="Proteomes" id="UP000184330"/>
    </source>
</evidence>
<reference evidence="3 4" key="1">
    <citation type="submission" date="2016-03" db="EMBL/GenBank/DDBJ databases">
        <authorList>
            <person name="Ploux O."/>
        </authorList>
    </citation>
    <scope>NUCLEOTIDE SEQUENCE [LARGE SCALE GENOMIC DNA]</scope>
    <source>
        <strain evidence="3 4">UAMH 11012</strain>
    </source>
</reference>
<feature type="region of interest" description="Disordered" evidence="1">
    <location>
        <begin position="1"/>
        <end position="41"/>
    </location>
</feature>
<dbReference type="EMBL" id="FJOG01000045">
    <property type="protein sequence ID" value="CZR67624.1"/>
    <property type="molecule type" value="Genomic_DNA"/>
</dbReference>
<dbReference type="PANTHER" id="PTHR13847:SF279">
    <property type="entry name" value="FAD DEPENDENT OXIDOREDUCTASE DOMAIN-CONTAINING PROTEIN-RELATED"/>
    <property type="match status" value="1"/>
</dbReference>